<name>A0ACC0HFG7_9ERIC</name>
<comment type="caution">
    <text evidence="1">The sequence shown here is derived from an EMBL/GenBank/DDBJ whole genome shotgun (WGS) entry which is preliminary data.</text>
</comment>
<protein>
    <submittedName>
        <fullName evidence="1">Uncharacterized protein</fullName>
    </submittedName>
</protein>
<gene>
    <name evidence="1" type="ORF">LOK49_LG06G01128</name>
</gene>
<accession>A0ACC0HFG7</accession>
<organism evidence="1 2">
    <name type="scientific">Camellia lanceoleosa</name>
    <dbReference type="NCBI Taxonomy" id="1840588"/>
    <lineage>
        <taxon>Eukaryota</taxon>
        <taxon>Viridiplantae</taxon>
        <taxon>Streptophyta</taxon>
        <taxon>Embryophyta</taxon>
        <taxon>Tracheophyta</taxon>
        <taxon>Spermatophyta</taxon>
        <taxon>Magnoliopsida</taxon>
        <taxon>eudicotyledons</taxon>
        <taxon>Gunneridae</taxon>
        <taxon>Pentapetalae</taxon>
        <taxon>asterids</taxon>
        <taxon>Ericales</taxon>
        <taxon>Theaceae</taxon>
        <taxon>Camellia</taxon>
    </lineage>
</organism>
<evidence type="ECO:0000313" key="1">
    <source>
        <dbReference type="EMBL" id="KAI8011277.1"/>
    </source>
</evidence>
<dbReference type="Proteomes" id="UP001060215">
    <property type="component" value="Chromosome 5"/>
</dbReference>
<sequence length="166" mass="18563">MLEEGQVKMQSRLEEEEEAKEVYCNLKPEDKLSHVTSVSRDTKTFGLGNSQLDEPIFNFIAGGLIMVGGGINDAPKTCLAIRGIGKQNVALALSSIFLASLTSVLGFLPLWLTILLHEGGTLLVCLNSIRALNDPTWSWRQNLVDMVDKFKSVIMFRRRHKTTKYH</sequence>
<keyword evidence="2" id="KW-1185">Reference proteome</keyword>
<evidence type="ECO:0000313" key="2">
    <source>
        <dbReference type="Proteomes" id="UP001060215"/>
    </source>
</evidence>
<proteinExistence type="predicted"/>
<dbReference type="EMBL" id="CM045762">
    <property type="protein sequence ID" value="KAI8011277.1"/>
    <property type="molecule type" value="Genomic_DNA"/>
</dbReference>
<reference evidence="1 2" key="1">
    <citation type="journal article" date="2022" name="Plant J.">
        <title>Chromosome-level genome of Camellia lanceoleosa provides a valuable resource for understanding genome evolution and self-incompatibility.</title>
        <authorList>
            <person name="Gong W."/>
            <person name="Xiao S."/>
            <person name="Wang L."/>
            <person name="Liao Z."/>
            <person name="Chang Y."/>
            <person name="Mo W."/>
            <person name="Hu G."/>
            <person name="Li W."/>
            <person name="Zhao G."/>
            <person name="Zhu H."/>
            <person name="Hu X."/>
            <person name="Ji K."/>
            <person name="Xiang X."/>
            <person name="Song Q."/>
            <person name="Yuan D."/>
            <person name="Jin S."/>
            <person name="Zhang L."/>
        </authorList>
    </citation>
    <scope>NUCLEOTIDE SEQUENCE [LARGE SCALE GENOMIC DNA]</scope>
    <source>
        <strain evidence="1">SQ_2022a</strain>
    </source>
</reference>